<keyword evidence="5" id="KW-0131">Cell cycle</keyword>
<dbReference type="InterPro" id="IPR041591">
    <property type="entry name" value="OCRE"/>
</dbReference>
<gene>
    <name evidence="9" type="ORF">EDX97_01860</name>
</gene>
<dbReference type="Pfam" id="PF17780">
    <property type="entry name" value="OCRE"/>
    <property type="match status" value="1"/>
</dbReference>
<name>A0A3N0I334_9FIRM</name>
<proteinExistence type="predicted"/>
<dbReference type="GO" id="GO:0051301">
    <property type="term" value="P:cell division"/>
    <property type="evidence" value="ECO:0007669"/>
    <property type="project" value="UniProtKB-KW"/>
</dbReference>
<keyword evidence="2" id="KW-0132">Cell division</keyword>
<evidence type="ECO:0000256" key="2">
    <source>
        <dbReference type="ARBA" id="ARBA00022618"/>
    </source>
</evidence>
<dbReference type="EMBL" id="RJQC01000001">
    <property type="protein sequence ID" value="RNM31328.1"/>
    <property type="molecule type" value="Genomic_DNA"/>
</dbReference>
<dbReference type="Proteomes" id="UP000276568">
    <property type="component" value="Unassembled WGS sequence"/>
</dbReference>
<dbReference type="CDD" id="cd16074">
    <property type="entry name" value="OCRE"/>
    <property type="match status" value="1"/>
</dbReference>
<sequence length="328" mass="37152">MSLKTCILLTVLVMALTSFGVYYFSFDALAHVLSCTGNYYLTDYQIYSLAGISYQSRMWLVPSMVYEKRIEKMPLVEDASVQKERNGRLLMRVQEKVVIGYYTKNNQYYMLTIDNESIPIEKAYMKTIVHFPLLNGFSAAQRKKICAVFKKNEKTLTRAVIEKIAEMVPYKTSFDKNMIKMTMQDGNVVYTSISSLVMMAKYQAMLTRLEGKNVCLLLDGTNDAIEKIDCDELNGKKTSSSSSKSLKKTDTKQESSTDTQSSDQTTTQDTTQDTTSQDTTTTTDDSGLVLDESTGLYYDSTSGYYMDPYSGTYYVWDDTTQSLQPLSE</sequence>
<protein>
    <submittedName>
        <fullName evidence="9">FtsQ-type POTRA domain-containing protein</fullName>
    </submittedName>
</protein>
<dbReference type="Gene3D" id="3.40.50.10960">
    <property type="match status" value="1"/>
</dbReference>
<evidence type="ECO:0000256" key="6">
    <source>
        <dbReference type="SAM" id="MobiDB-lite"/>
    </source>
</evidence>
<reference evidence="9 10" key="1">
    <citation type="submission" date="2018-11" db="EMBL/GenBank/DDBJ databases">
        <title>Clostridium sp. nov., a member of the family Erysipelotrichaceae isolated from pig faeces.</title>
        <authorList>
            <person name="Chang Y.-H."/>
        </authorList>
    </citation>
    <scope>NUCLEOTIDE SEQUENCE [LARGE SCALE GENOMIC DNA]</scope>
    <source>
        <strain evidence="9 10">YH-panp20</strain>
    </source>
</reference>
<feature type="region of interest" description="Disordered" evidence="6">
    <location>
        <begin position="235"/>
        <end position="292"/>
    </location>
</feature>
<accession>A0A3N0I334</accession>
<dbReference type="AlphaFoldDB" id="A0A3N0I334"/>
<keyword evidence="4" id="KW-0472">Membrane</keyword>
<dbReference type="PANTHER" id="PTHR37820">
    <property type="entry name" value="CELL DIVISION PROTEIN DIVIB"/>
    <property type="match status" value="1"/>
</dbReference>
<dbReference type="OrthoDB" id="1770260at2"/>
<dbReference type="RefSeq" id="WP_128519488.1">
    <property type="nucleotide sequence ID" value="NZ_RJQC01000001.1"/>
</dbReference>
<feature type="domain" description="POTRA" evidence="7">
    <location>
        <begin position="36"/>
        <end position="95"/>
    </location>
</feature>
<organism evidence="9 10">
    <name type="scientific">Absicoccus porci</name>
    <dbReference type="NCBI Taxonomy" id="2486576"/>
    <lineage>
        <taxon>Bacteria</taxon>
        <taxon>Bacillati</taxon>
        <taxon>Bacillota</taxon>
        <taxon>Erysipelotrichia</taxon>
        <taxon>Erysipelotrichales</taxon>
        <taxon>Erysipelotrichaceae</taxon>
        <taxon>Absicoccus</taxon>
    </lineage>
</organism>
<keyword evidence="3" id="KW-0812">Transmembrane</keyword>
<keyword evidence="1" id="KW-1003">Cell membrane</keyword>
<evidence type="ECO:0000313" key="10">
    <source>
        <dbReference type="Proteomes" id="UP000276568"/>
    </source>
</evidence>
<dbReference type="InterPro" id="IPR013685">
    <property type="entry name" value="POTRA_FtsQ_type"/>
</dbReference>
<evidence type="ECO:0000256" key="4">
    <source>
        <dbReference type="ARBA" id="ARBA00022989"/>
    </source>
</evidence>
<evidence type="ECO:0000256" key="3">
    <source>
        <dbReference type="ARBA" id="ARBA00022692"/>
    </source>
</evidence>
<keyword evidence="4" id="KW-1133">Transmembrane helix</keyword>
<feature type="compositionally biased region" description="Low complexity" evidence="6">
    <location>
        <begin position="256"/>
        <end position="286"/>
    </location>
</feature>
<comment type="caution">
    <text evidence="9">The sequence shown here is derived from an EMBL/GenBank/DDBJ whole genome shotgun (WGS) entry which is preliminary data.</text>
</comment>
<evidence type="ECO:0000313" key="9">
    <source>
        <dbReference type="EMBL" id="RNM31328.1"/>
    </source>
</evidence>
<dbReference type="Pfam" id="PF08478">
    <property type="entry name" value="POTRA_1"/>
    <property type="match status" value="1"/>
</dbReference>
<dbReference type="PANTHER" id="PTHR37820:SF1">
    <property type="entry name" value="CELL DIVISION PROTEIN FTSQ"/>
    <property type="match status" value="1"/>
</dbReference>
<feature type="domain" description="OCRE" evidence="8">
    <location>
        <begin position="285"/>
        <end position="326"/>
    </location>
</feature>
<evidence type="ECO:0000256" key="5">
    <source>
        <dbReference type="ARBA" id="ARBA00023306"/>
    </source>
</evidence>
<dbReference type="GO" id="GO:0005886">
    <property type="term" value="C:plasma membrane"/>
    <property type="evidence" value="ECO:0007669"/>
    <property type="project" value="TreeGrafter"/>
</dbReference>
<evidence type="ECO:0000259" key="8">
    <source>
        <dbReference type="Pfam" id="PF17780"/>
    </source>
</evidence>
<evidence type="ECO:0000256" key="1">
    <source>
        <dbReference type="ARBA" id="ARBA00022475"/>
    </source>
</evidence>
<dbReference type="InterPro" id="IPR050487">
    <property type="entry name" value="FtsQ_DivIB"/>
</dbReference>
<keyword evidence="10" id="KW-1185">Reference proteome</keyword>
<evidence type="ECO:0000259" key="7">
    <source>
        <dbReference type="Pfam" id="PF08478"/>
    </source>
</evidence>